<accession>A0AAV2E8T0</accession>
<dbReference type="EMBL" id="OZ034817">
    <property type="protein sequence ID" value="CAL1382279.1"/>
    <property type="molecule type" value="Genomic_DNA"/>
</dbReference>
<keyword evidence="3" id="KW-1185">Reference proteome</keyword>
<name>A0AAV2E8T0_9ROSI</name>
<sequence length="87" mass="9645">MANNSVTVNQAGHYHGKDPRSVRLSEISPLLPIFFQTPPPPVGCRTIALVDTYIDRSRQVETLRAINHYLSSKSLPSLQTNQTPSSK</sequence>
<reference evidence="2 3" key="1">
    <citation type="submission" date="2024-04" db="EMBL/GenBank/DDBJ databases">
        <authorList>
            <person name="Fracassetti M."/>
        </authorList>
    </citation>
    <scope>NUCLEOTIDE SEQUENCE [LARGE SCALE GENOMIC DNA]</scope>
</reference>
<gene>
    <name evidence="2" type="ORF">LTRI10_LOCUS23611</name>
</gene>
<feature type="region of interest" description="Disordered" evidence="1">
    <location>
        <begin position="1"/>
        <end position="20"/>
    </location>
</feature>
<evidence type="ECO:0000256" key="1">
    <source>
        <dbReference type="SAM" id="MobiDB-lite"/>
    </source>
</evidence>
<proteinExistence type="predicted"/>
<evidence type="ECO:0000313" key="3">
    <source>
        <dbReference type="Proteomes" id="UP001497516"/>
    </source>
</evidence>
<organism evidence="2 3">
    <name type="scientific">Linum trigynum</name>
    <dbReference type="NCBI Taxonomy" id="586398"/>
    <lineage>
        <taxon>Eukaryota</taxon>
        <taxon>Viridiplantae</taxon>
        <taxon>Streptophyta</taxon>
        <taxon>Embryophyta</taxon>
        <taxon>Tracheophyta</taxon>
        <taxon>Spermatophyta</taxon>
        <taxon>Magnoliopsida</taxon>
        <taxon>eudicotyledons</taxon>
        <taxon>Gunneridae</taxon>
        <taxon>Pentapetalae</taxon>
        <taxon>rosids</taxon>
        <taxon>fabids</taxon>
        <taxon>Malpighiales</taxon>
        <taxon>Linaceae</taxon>
        <taxon>Linum</taxon>
    </lineage>
</organism>
<dbReference type="Proteomes" id="UP001497516">
    <property type="component" value="Chromosome 4"/>
</dbReference>
<evidence type="ECO:0000313" key="2">
    <source>
        <dbReference type="EMBL" id="CAL1382279.1"/>
    </source>
</evidence>
<dbReference type="AlphaFoldDB" id="A0AAV2E8T0"/>
<protein>
    <submittedName>
        <fullName evidence="2">Uncharacterized protein</fullName>
    </submittedName>
</protein>
<feature type="compositionally biased region" description="Polar residues" evidence="1">
    <location>
        <begin position="1"/>
        <end position="10"/>
    </location>
</feature>